<keyword evidence="1" id="KW-1185">Reference proteome</keyword>
<dbReference type="RefSeq" id="XP_040942318.1">
    <property type="nucleotide sequence ID" value="XM_041086384.1"/>
</dbReference>
<gene>
    <name evidence="2" type="primary">LOC121213590</name>
</gene>
<proteinExistence type="predicted"/>
<organism evidence="1 2">
    <name type="scientific">Gossypium hirsutum</name>
    <name type="common">Upland cotton</name>
    <name type="synonym">Gossypium mexicanum</name>
    <dbReference type="NCBI Taxonomy" id="3635"/>
    <lineage>
        <taxon>Eukaryota</taxon>
        <taxon>Viridiplantae</taxon>
        <taxon>Streptophyta</taxon>
        <taxon>Embryophyta</taxon>
        <taxon>Tracheophyta</taxon>
        <taxon>Spermatophyta</taxon>
        <taxon>Magnoliopsida</taxon>
        <taxon>eudicotyledons</taxon>
        <taxon>Gunneridae</taxon>
        <taxon>Pentapetalae</taxon>
        <taxon>rosids</taxon>
        <taxon>malvids</taxon>
        <taxon>Malvales</taxon>
        <taxon>Malvaceae</taxon>
        <taxon>Malvoideae</taxon>
        <taxon>Gossypium</taxon>
    </lineage>
</organism>
<dbReference type="GeneID" id="121213590"/>
<dbReference type="Proteomes" id="UP000818029">
    <property type="component" value="Chromosome D01"/>
</dbReference>
<protein>
    <submittedName>
        <fullName evidence="2">Uncharacterized protein</fullName>
    </submittedName>
</protein>
<accession>A0ABM2ZI52</accession>
<reference evidence="2" key="2">
    <citation type="submission" date="2025-08" db="UniProtKB">
        <authorList>
            <consortium name="RefSeq"/>
        </authorList>
    </citation>
    <scope>IDENTIFICATION</scope>
</reference>
<sequence length="136" mass="16654">MGRKSREELKDSRLLFKFNACWAKEKEAKDLIKHAWDNNETNIIESIERVRRVLGPWQYRRYRRMKSHICRLVDQSKRLINGPYLDFKVDMLKDSHTELRRLYPEEESYWEQRSHIQWLKEGDRNTYFSMFGLLVG</sequence>
<evidence type="ECO:0000313" key="1">
    <source>
        <dbReference type="Proteomes" id="UP000818029"/>
    </source>
</evidence>
<evidence type="ECO:0000313" key="2">
    <source>
        <dbReference type="RefSeq" id="XP_040942318.1"/>
    </source>
</evidence>
<reference evidence="1" key="1">
    <citation type="journal article" date="2020" name="Nat. Genet.">
        <title>Genomic diversifications of five Gossypium allopolyploid species and their impact on cotton improvement.</title>
        <authorList>
            <person name="Chen Z.J."/>
            <person name="Sreedasyam A."/>
            <person name="Ando A."/>
            <person name="Song Q."/>
            <person name="De Santiago L.M."/>
            <person name="Hulse-Kemp A.M."/>
            <person name="Ding M."/>
            <person name="Ye W."/>
            <person name="Kirkbride R.C."/>
            <person name="Jenkins J."/>
            <person name="Plott C."/>
            <person name="Lovell J."/>
            <person name="Lin Y.M."/>
            <person name="Vaughn R."/>
            <person name="Liu B."/>
            <person name="Simpson S."/>
            <person name="Scheffler B.E."/>
            <person name="Wen L."/>
            <person name="Saski C.A."/>
            <person name="Grover C.E."/>
            <person name="Hu G."/>
            <person name="Conover J.L."/>
            <person name="Carlson J.W."/>
            <person name="Shu S."/>
            <person name="Boston L.B."/>
            <person name="Williams M."/>
            <person name="Peterson D.G."/>
            <person name="McGee K."/>
            <person name="Jones D.C."/>
            <person name="Wendel J.F."/>
            <person name="Stelly D.M."/>
            <person name="Grimwood J."/>
            <person name="Schmutz J."/>
        </authorList>
    </citation>
    <scope>NUCLEOTIDE SEQUENCE [LARGE SCALE GENOMIC DNA]</scope>
    <source>
        <strain evidence="1">cv. TM-1</strain>
    </source>
</reference>
<name>A0ABM2ZI52_GOSHI</name>